<sequence>VLYTSSQCLLVLCSFCLIHIPRMFSLYLIKHCVIWLGRLLSAMTRFICIVYI</sequence>
<feature type="non-terminal residue" evidence="1">
    <location>
        <position position="52"/>
    </location>
</feature>
<dbReference type="Proteomes" id="UP000001593">
    <property type="component" value="Unassembled WGS sequence"/>
</dbReference>
<dbReference type="AlphaFoldDB" id="A7SL89"/>
<evidence type="ECO:0000313" key="1">
    <source>
        <dbReference type="EMBL" id="EDO35531.1"/>
    </source>
</evidence>
<proteinExistence type="predicted"/>
<protein>
    <submittedName>
        <fullName evidence="1">Uncharacterized protein</fullName>
    </submittedName>
</protein>
<dbReference type="InParanoid" id="A7SL89"/>
<organism evidence="1 2">
    <name type="scientific">Nematostella vectensis</name>
    <name type="common">Starlet sea anemone</name>
    <dbReference type="NCBI Taxonomy" id="45351"/>
    <lineage>
        <taxon>Eukaryota</taxon>
        <taxon>Metazoa</taxon>
        <taxon>Cnidaria</taxon>
        <taxon>Anthozoa</taxon>
        <taxon>Hexacorallia</taxon>
        <taxon>Actiniaria</taxon>
        <taxon>Edwardsiidae</taxon>
        <taxon>Nematostella</taxon>
    </lineage>
</organism>
<accession>A7SL89</accession>
<feature type="non-terminal residue" evidence="1">
    <location>
        <position position="1"/>
    </location>
</feature>
<evidence type="ECO:0000313" key="2">
    <source>
        <dbReference type="Proteomes" id="UP000001593"/>
    </source>
</evidence>
<reference evidence="1 2" key="1">
    <citation type="journal article" date="2007" name="Science">
        <title>Sea anemone genome reveals ancestral eumetazoan gene repertoire and genomic organization.</title>
        <authorList>
            <person name="Putnam N.H."/>
            <person name="Srivastava M."/>
            <person name="Hellsten U."/>
            <person name="Dirks B."/>
            <person name="Chapman J."/>
            <person name="Salamov A."/>
            <person name="Terry A."/>
            <person name="Shapiro H."/>
            <person name="Lindquist E."/>
            <person name="Kapitonov V.V."/>
            <person name="Jurka J."/>
            <person name="Genikhovich G."/>
            <person name="Grigoriev I.V."/>
            <person name="Lucas S.M."/>
            <person name="Steele R.E."/>
            <person name="Finnerty J.R."/>
            <person name="Technau U."/>
            <person name="Martindale M.Q."/>
            <person name="Rokhsar D.S."/>
        </authorList>
    </citation>
    <scope>NUCLEOTIDE SEQUENCE [LARGE SCALE GENOMIC DNA]</scope>
    <source>
        <strain evidence="2">CH2 X CH6</strain>
    </source>
</reference>
<gene>
    <name evidence="1" type="ORF">NEMVEDRAFT_v1g27652</name>
</gene>
<name>A7SL89_NEMVE</name>
<dbReference type="HOGENOM" id="CLU_3093482_0_0_1"/>
<keyword evidence="2" id="KW-1185">Reference proteome</keyword>
<dbReference type="EMBL" id="DS469696">
    <property type="protein sequence ID" value="EDO35531.1"/>
    <property type="molecule type" value="Genomic_DNA"/>
</dbReference>